<evidence type="ECO:0000313" key="5">
    <source>
        <dbReference type="Proteomes" id="UP000076765"/>
    </source>
</evidence>
<evidence type="ECO:0000256" key="2">
    <source>
        <dbReference type="ARBA" id="ARBA00023125"/>
    </source>
</evidence>
<keyword evidence="2" id="KW-0238">DNA-binding</keyword>
<evidence type="ECO:0000256" key="1">
    <source>
        <dbReference type="ARBA" id="ARBA00022747"/>
    </source>
</evidence>
<dbReference type="EMBL" id="UGPW01000001">
    <property type="protein sequence ID" value="STY87334.1"/>
    <property type="molecule type" value="Genomic_DNA"/>
</dbReference>
<dbReference type="AlphaFoldDB" id="A0A378PKQ3"/>
<organism evidence="4 6">
    <name type="scientific">Moraxella ovis</name>
    <dbReference type="NCBI Taxonomy" id="29433"/>
    <lineage>
        <taxon>Bacteria</taxon>
        <taxon>Pseudomonadati</taxon>
        <taxon>Pseudomonadota</taxon>
        <taxon>Gammaproteobacteria</taxon>
        <taxon>Moraxellales</taxon>
        <taxon>Moraxellaceae</taxon>
        <taxon>Moraxella</taxon>
    </lineage>
</organism>
<protein>
    <submittedName>
        <fullName evidence="4">Uncharacterized protein</fullName>
    </submittedName>
</protein>
<dbReference type="STRING" id="29433.MOVS_06380"/>
<dbReference type="GO" id="GO:0009307">
    <property type="term" value="P:DNA restriction-modification system"/>
    <property type="evidence" value="ECO:0007669"/>
    <property type="project" value="UniProtKB-KW"/>
</dbReference>
<dbReference type="InterPro" id="IPR044946">
    <property type="entry name" value="Restrct_endonuc_typeI_TRD_sf"/>
</dbReference>
<keyword evidence="1" id="KW-0680">Restriction system</keyword>
<sequence length="179" mass="20135">MGVDGGIQDAPVVNEEEACESLCFNFHTKKKILLSKVGKNHVTIAKIIKEIRRGSKTKKQFSELNIDAVHITDLIDKDLVLKQRQYHHTPHAFNFAKEGDILIPRVGKRSIMRESLVASGADYYTDSIFKLTASTENETEILWGAISSDFGKEWRGIYSQGKCAKYLTCEALMSMPLLN</sequence>
<accession>A0A378PKQ3</accession>
<dbReference type="Gene3D" id="3.90.220.20">
    <property type="entry name" value="DNA methylase specificity domains"/>
    <property type="match status" value="1"/>
</dbReference>
<name>A0A378PKQ3_9GAMM</name>
<proteinExistence type="predicted"/>
<dbReference type="Proteomes" id="UP000255102">
    <property type="component" value="Unassembled WGS sequence"/>
</dbReference>
<evidence type="ECO:0000313" key="6">
    <source>
        <dbReference type="Proteomes" id="UP000255102"/>
    </source>
</evidence>
<dbReference type="KEGG" id="moi:MOVS_06380"/>
<gene>
    <name evidence="3" type="ORF">MOVS_06380</name>
    <name evidence="4" type="ORF">NCTC11227_01342</name>
</gene>
<reference evidence="3 5" key="1">
    <citation type="submission" date="2015-04" db="EMBL/GenBank/DDBJ databases">
        <authorList>
            <person name="Calcutt M.J."/>
            <person name="Foecking M.F."/>
        </authorList>
    </citation>
    <scope>NUCLEOTIDE SEQUENCE [LARGE SCALE GENOMIC DNA]</scope>
    <source>
        <strain evidence="3 5">199/55</strain>
    </source>
</reference>
<reference evidence="4 6" key="2">
    <citation type="submission" date="2018-06" db="EMBL/GenBank/DDBJ databases">
        <authorList>
            <consortium name="Pathogen Informatics"/>
            <person name="Doyle S."/>
        </authorList>
    </citation>
    <scope>NUCLEOTIDE SEQUENCE [LARGE SCALE GENOMIC DNA]</scope>
    <source>
        <strain evidence="4 6">NCTC11227</strain>
    </source>
</reference>
<evidence type="ECO:0000313" key="3">
    <source>
        <dbReference type="EMBL" id="ANB91670.1"/>
    </source>
</evidence>
<dbReference type="EMBL" id="CP011158">
    <property type="protein sequence ID" value="ANB91670.1"/>
    <property type="molecule type" value="Genomic_DNA"/>
</dbReference>
<dbReference type="RefSeq" id="WP_063514245.1">
    <property type="nucleotide sequence ID" value="NZ_CP011158.1"/>
</dbReference>
<evidence type="ECO:0000313" key="4">
    <source>
        <dbReference type="EMBL" id="STY87334.1"/>
    </source>
</evidence>
<dbReference type="GO" id="GO:0003677">
    <property type="term" value="F:DNA binding"/>
    <property type="evidence" value="ECO:0007669"/>
    <property type="project" value="UniProtKB-KW"/>
</dbReference>
<dbReference type="Proteomes" id="UP000076765">
    <property type="component" value="Chromosome"/>
</dbReference>
<keyword evidence="5" id="KW-1185">Reference proteome</keyword>